<dbReference type="Proteomes" id="UP001190700">
    <property type="component" value="Unassembled WGS sequence"/>
</dbReference>
<proteinExistence type="predicted"/>
<organism evidence="3 4">
    <name type="scientific">Cymbomonas tetramitiformis</name>
    <dbReference type="NCBI Taxonomy" id="36881"/>
    <lineage>
        <taxon>Eukaryota</taxon>
        <taxon>Viridiplantae</taxon>
        <taxon>Chlorophyta</taxon>
        <taxon>Pyramimonadophyceae</taxon>
        <taxon>Pyramimonadales</taxon>
        <taxon>Pyramimonadaceae</taxon>
        <taxon>Cymbomonas</taxon>
    </lineage>
</organism>
<protein>
    <recommendedName>
        <fullName evidence="2">EF-hand domain-containing protein</fullName>
    </recommendedName>
</protein>
<keyword evidence="4" id="KW-1185">Reference proteome</keyword>
<evidence type="ECO:0000313" key="4">
    <source>
        <dbReference type="Proteomes" id="UP001190700"/>
    </source>
</evidence>
<name>A0AAE0FHT2_9CHLO</name>
<dbReference type="InterPro" id="IPR011992">
    <property type="entry name" value="EF-hand-dom_pair"/>
</dbReference>
<dbReference type="PROSITE" id="PS00018">
    <property type="entry name" value="EF_HAND_1"/>
    <property type="match status" value="2"/>
</dbReference>
<evidence type="ECO:0000259" key="2">
    <source>
        <dbReference type="PROSITE" id="PS50222"/>
    </source>
</evidence>
<dbReference type="InterPro" id="IPR018247">
    <property type="entry name" value="EF_Hand_1_Ca_BS"/>
</dbReference>
<dbReference type="AlphaFoldDB" id="A0AAE0FHT2"/>
<gene>
    <name evidence="3" type="ORF">CYMTET_31470</name>
</gene>
<comment type="caution">
    <text evidence="3">The sequence shown here is derived from an EMBL/GenBank/DDBJ whole genome shotgun (WGS) entry which is preliminary data.</text>
</comment>
<dbReference type="SUPFAM" id="SSF47473">
    <property type="entry name" value="EF-hand"/>
    <property type="match status" value="1"/>
</dbReference>
<dbReference type="PROSITE" id="PS50222">
    <property type="entry name" value="EF_HAND_2"/>
    <property type="match status" value="2"/>
</dbReference>
<feature type="domain" description="EF-hand" evidence="2">
    <location>
        <begin position="36"/>
        <end position="71"/>
    </location>
</feature>
<evidence type="ECO:0000256" key="1">
    <source>
        <dbReference type="ARBA" id="ARBA00022837"/>
    </source>
</evidence>
<sequence length="125" mass="14557">MLKLAYPLADREDVAKLVDVVTPKVVEMEEDEKLALEEKYIQEMWRFWDLDGNGELDEFEVKAVLREIGASNADAKEFFLQMDTDNSGAVSKDEFKDWWIGRGKFANISKSYLNYEIDQNVEIHM</sequence>
<dbReference type="SMART" id="SM00054">
    <property type="entry name" value="EFh"/>
    <property type="match status" value="2"/>
</dbReference>
<dbReference type="EMBL" id="LGRX02018660">
    <property type="protein sequence ID" value="KAK3259536.1"/>
    <property type="molecule type" value="Genomic_DNA"/>
</dbReference>
<feature type="domain" description="EF-hand" evidence="2">
    <location>
        <begin position="73"/>
        <end position="105"/>
    </location>
</feature>
<accession>A0AAE0FHT2</accession>
<dbReference type="Gene3D" id="1.10.238.10">
    <property type="entry name" value="EF-hand"/>
    <property type="match status" value="1"/>
</dbReference>
<evidence type="ECO:0000313" key="3">
    <source>
        <dbReference type="EMBL" id="KAK3259536.1"/>
    </source>
</evidence>
<dbReference type="GO" id="GO:0005509">
    <property type="term" value="F:calcium ion binding"/>
    <property type="evidence" value="ECO:0007669"/>
    <property type="project" value="InterPro"/>
</dbReference>
<reference evidence="3 4" key="1">
    <citation type="journal article" date="2015" name="Genome Biol. Evol.">
        <title>Comparative Genomics of a Bacterivorous Green Alga Reveals Evolutionary Causalities and Consequences of Phago-Mixotrophic Mode of Nutrition.</title>
        <authorList>
            <person name="Burns J.A."/>
            <person name="Paasch A."/>
            <person name="Narechania A."/>
            <person name="Kim E."/>
        </authorList>
    </citation>
    <scope>NUCLEOTIDE SEQUENCE [LARGE SCALE GENOMIC DNA]</scope>
    <source>
        <strain evidence="3 4">PLY_AMNH</strain>
    </source>
</reference>
<dbReference type="CDD" id="cd00051">
    <property type="entry name" value="EFh"/>
    <property type="match status" value="1"/>
</dbReference>
<keyword evidence="1" id="KW-0106">Calcium</keyword>
<dbReference type="InterPro" id="IPR002048">
    <property type="entry name" value="EF_hand_dom"/>
</dbReference>
<dbReference type="Pfam" id="PF13499">
    <property type="entry name" value="EF-hand_7"/>
    <property type="match status" value="1"/>
</dbReference>